<accession>Q82Q98</accession>
<dbReference type="HOGENOM" id="CLU_1721262_0_0_11"/>
<protein>
    <recommendedName>
        <fullName evidence="2">Trypsin-co-occurring domain-containing protein</fullName>
    </recommendedName>
</protein>
<keyword evidence="4" id="KW-1185">Reference proteome</keyword>
<reference evidence="3 4" key="2">
    <citation type="journal article" date="2003" name="Nat. Biotechnol.">
        <title>Complete genome sequence and comparative analysis of the industrial microorganism Streptomyces avermitilis.</title>
        <authorList>
            <person name="Ikeda H."/>
            <person name="Ishikawa J."/>
            <person name="Hanamoto A."/>
            <person name="Shinose M."/>
            <person name="Kikuchi H."/>
            <person name="Shiba T."/>
            <person name="Sakaki Y."/>
            <person name="Hattori M."/>
            <person name="Omura S."/>
        </authorList>
    </citation>
    <scope>NUCLEOTIDE SEQUENCE [LARGE SCALE GENOMIC DNA]</scope>
    <source>
        <strain evidence="4">ATCC 31267 / DSM 46492 / JCM 5070 / NBRC 14893 / NCIMB 12804 / NRRL 8165 / MA-4680</strain>
    </source>
</reference>
<name>Q82Q98_STRAW</name>
<proteinExistence type="predicted"/>
<dbReference type="Pfam" id="PF19631">
    <property type="entry name" value="Trypco2"/>
    <property type="match status" value="1"/>
</dbReference>
<feature type="region of interest" description="Disordered" evidence="1">
    <location>
        <begin position="129"/>
        <end position="152"/>
    </location>
</feature>
<dbReference type="EMBL" id="BA000030">
    <property type="protein sequence ID" value="BAC68332.1"/>
    <property type="molecule type" value="Genomic_DNA"/>
</dbReference>
<dbReference type="KEGG" id="sma:SAVERM_622"/>
<dbReference type="InterPro" id="IPR045608">
    <property type="entry name" value="Trypco2"/>
</dbReference>
<evidence type="ECO:0000313" key="3">
    <source>
        <dbReference type="EMBL" id="BAC68332.1"/>
    </source>
</evidence>
<evidence type="ECO:0000256" key="1">
    <source>
        <dbReference type="SAM" id="MobiDB-lite"/>
    </source>
</evidence>
<evidence type="ECO:0000313" key="4">
    <source>
        <dbReference type="Proteomes" id="UP000000428"/>
    </source>
</evidence>
<reference evidence="3 4" key="1">
    <citation type="journal article" date="2001" name="Proc. Natl. Acad. Sci. U.S.A.">
        <title>Genome sequence of an industrial microorganism Streptomyces avermitilis: deducing the ability of producing secondary metabolites.</title>
        <authorList>
            <person name="Omura S."/>
            <person name="Ikeda H."/>
            <person name="Ishikawa J."/>
            <person name="Hanamoto A."/>
            <person name="Takahashi C."/>
            <person name="Shinose M."/>
            <person name="Takahashi Y."/>
            <person name="Horikawa H."/>
            <person name="Nakazawa H."/>
            <person name="Osonoe T."/>
            <person name="Kikuchi H."/>
            <person name="Shiba T."/>
            <person name="Sakaki Y."/>
            <person name="Hattori M."/>
        </authorList>
    </citation>
    <scope>NUCLEOTIDE SEQUENCE [LARGE SCALE GENOMIC DNA]</scope>
    <source>
        <strain evidence="4">ATCC 31267 / DSM 46492 / JCM 5070 / NBRC 14893 / NCIMB 12804 / NRRL 8165 / MA-4680</strain>
    </source>
</reference>
<evidence type="ECO:0000259" key="2">
    <source>
        <dbReference type="Pfam" id="PF19631"/>
    </source>
</evidence>
<feature type="compositionally biased region" description="Basic and acidic residues" evidence="1">
    <location>
        <begin position="131"/>
        <end position="146"/>
    </location>
</feature>
<gene>
    <name evidence="3" type="ORF">SAVERM_622</name>
</gene>
<feature type="domain" description="Trypsin-co-occurring" evidence="2">
    <location>
        <begin position="50"/>
        <end position="123"/>
    </location>
</feature>
<organism evidence="3 4">
    <name type="scientific">Streptomyces avermitilis (strain ATCC 31267 / DSM 46492 / JCM 5070 / NBRC 14893 / NCIMB 12804 / NRRL 8165 / MA-4680)</name>
    <dbReference type="NCBI Taxonomy" id="227882"/>
    <lineage>
        <taxon>Bacteria</taxon>
        <taxon>Bacillati</taxon>
        <taxon>Actinomycetota</taxon>
        <taxon>Actinomycetes</taxon>
        <taxon>Kitasatosporales</taxon>
        <taxon>Streptomycetaceae</taxon>
        <taxon>Streptomyces</taxon>
    </lineage>
</organism>
<dbReference type="AlphaFoldDB" id="Q82Q98"/>
<reference evidence="3 4" key="3">
    <citation type="journal article" date="2014" name="J. Ind. Microbiol. Biotechnol.">
        <title>Genome mining of the Streptomyces avermitilis genome and development of genome-minimized hosts for heterologous expression of biosynthetic gene clusters.</title>
        <authorList>
            <person name="Ikeda H."/>
            <person name="Shin-ya K."/>
            <person name="Omura S."/>
        </authorList>
    </citation>
    <scope>NUCLEOTIDE SEQUENCE [LARGE SCALE GENOMIC DNA]</scope>
    <source>
        <strain evidence="4">ATCC 31267 / DSM 46492 / JCM 5070 / NBRC 14893 / NCIMB 12804 / NRRL 8165 / MA-4680</strain>
    </source>
</reference>
<dbReference type="Proteomes" id="UP000000428">
    <property type="component" value="Chromosome"/>
</dbReference>
<sequence length="152" mass="16586">MAEHIAGLCTTRHTPYAPRALLRRPLGCPKPEKDLGGRPMTENENERATELGDAIEAVRQGLLKAAAQGSDDLRFLVKETELEFIVELRKTGSTGAGVKAWVLSGDGRLERSAGQTNRLTVRLGILAPESHPIDETHFGDKKDKGHPGPRQM</sequence>